<protein>
    <submittedName>
        <fullName evidence="1">Uncharacterized protein</fullName>
    </submittedName>
</protein>
<comment type="caution">
    <text evidence="1">The sequence shown here is derived from an EMBL/GenBank/DDBJ whole genome shotgun (WGS) entry which is preliminary data.</text>
</comment>
<accession>A0ABT1JE51</accession>
<dbReference type="RefSeq" id="WP_026420251.1">
    <property type="nucleotide sequence ID" value="NZ_AUBJ02000001.1"/>
</dbReference>
<proteinExistence type="predicted"/>
<keyword evidence="2" id="KW-1185">Reference proteome</keyword>
<dbReference type="EMBL" id="AUBJ02000001">
    <property type="protein sequence ID" value="MCP2330775.1"/>
    <property type="molecule type" value="Genomic_DNA"/>
</dbReference>
<evidence type="ECO:0000313" key="1">
    <source>
        <dbReference type="EMBL" id="MCP2330775.1"/>
    </source>
</evidence>
<organism evidence="1 2">
    <name type="scientific">Actinoalloteichus caeruleus DSM 43889</name>
    <dbReference type="NCBI Taxonomy" id="1120930"/>
    <lineage>
        <taxon>Bacteria</taxon>
        <taxon>Bacillati</taxon>
        <taxon>Actinomycetota</taxon>
        <taxon>Actinomycetes</taxon>
        <taxon>Pseudonocardiales</taxon>
        <taxon>Pseudonocardiaceae</taxon>
        <taxon>Actinoalloteichus</taxon>
        <taxon>Actinoalloteichus cyanogriseus</taxon>
    </lineage>
</organism>
<name>A0ABT1JE51_ACTCY</name>
<dbReference type="Proteomes" id="UP000791080">
    <property type="component" value="Unassembled WGS sequence"/>
</dbReference>
<reference evidence="1 2" key="1">
    <citation type="submission" date="2022-06" db="EMBL/GenBank/DDBJ databases">
        <title>Genomic Encyclopedia of Type Strains, Phase I: the one thousand microbial genomes (KMG-I) project.</title>
        <authorList>
            <person name="Kyrpides N."/>
        </authorList>
    </citation>
    <scope>NUCLEOTIDE SEQUENCE [LARGE SCALE GENOMIC DNA]</scope>
    <source>
        <strain evidence="1 2">DSM 43889</strain>
    </source>
</reference>
<evidence type="ECO:0000313" key="2">
    <source>
        <dbReference type="Proteomes" id="UP000791080"/>
    </source>
</evidence>
<sequence length="188" mass="19542">MPPDGTDEERTRMTIEAFADTIVPGAKRSPGDAAIAGVSEGGGAVESGAFALLTDPASGFAEALGPLAAMLNGHARTFAEGRGAPPEETLPEFVALPYEERAALVLRLTAPDNPERDGWVALAMFSNMAFDTAAHLHTADAFAEGHPGLLTIGYAPADDDGLWRFADYSYGRVLAETHPDTTASGSPA</sequence>
<dbReference type="InterPro" id="IPR046029">
    <property type="entry name" value="DUF5987"/>
</dbReference>
<gene>
    <name evidence="1" type="ORF">G443_001045</name>
</gene>
<dbReference type="Pfam" id="PF19449">
    <property type="entry name" value="DUF5987"/>
    <property type="match status" value="1"/>
</dbReference>